<proteinExistence type="predicted"/>
<sequence length="79" mass="8950">MRKAMILTTVVVGIGGLVAAAHAGQDRMPEKDSSQVTAQTESLHKDGEHLGTPRDERSREAHKRYREERREAHEEDDRD</sequence>
<comment type="caution">
    <text evidence="3">The sequence shown here is derived from an EMBL/GenBank/DDBJ whole genome shotgun (WGS) entry which is preliminary data.</text>
</comment>
<keyword evidence="3" id="KW-0132">Cell division</keyword>
<keyword evidence="2" id="KW-0732">Signal</keyword>
<organism evidence="3 4">
    <name type="scientific">Bradyrhizobium elkanii</name>
    <dbReference type="NCBI Taxonomy" id="29448"/>
    <lineage>
        <taxon>Bacteria</taxon>
        <taxon>Pseudomonadati</taxon>
        <taxon>Pseudomonadota</taxon>
        <taxon>Alphaproteobacteria</taxon>
        <taxon>Hyphomicrobiales</taxon>
        <taxon>Nitrobacteraceae</taxon>
        <taxon>Bradyrhizobium</taxon>
    </lineage>
</organism>
<feature type="chain" id="PRO_5046318822" evidence="2">
    <location>
        <begin position="24"/>
        <end position="79"/>
    </location>
</feature>
<gene>
    <name evidence="3" type="ORF">ABIF29_007873</name>
</gene>
<evidence type="ECO:0000256" key="2">
    <source>
        <dbReference type="SAM" id="SignalP"/>
    </source>
</evidence>
<dbReference type="RefSeq" id="WP_016847940.1">
    <property type="nucleotide sequence ID" value="NZ_BJNL01000088.1"/>
</dbReference>
<keyword evidence="3" id="KW-0131">Cell cycle</keyword>
<dbReference type="GO" id="GO:0051301">
    <property type="term" value="P:cell division"/>
    <property type="evidence" value="ECO:0007669"/>
    <property type="project" value="UniProtKB-KW"/>
</dbReference>
<dbReference type="Proteomes" id="UP001565471">
    <property type="component" value="Unassembled WGS sequence"/>
</dbReference>
<evidence type="ECO:0000256" key="1">
    <source>
        <dbReference type="SAM" id="MobiDB-lite"/>
    </source>
</evidence>
<keyword evidence="4" id="KW-1185">Reference proteome</keyword>
<dbReference type="GeneID" id="92950905"/>
<name>A0ABV4FC67_BRAEL</name>
<reference evidence="3 4" key="1">
    <citation type="submission" date="2024-07" db="EMBL/GenBank/DDBJ databases">
        <title>Genomic Encyclopedia of Type Strains, Phase V (KMG-V): Genome sequencing to study the core and pangenomes of soil and plant-associated prokaryotes.</title>
        <authorList>
            <person name="Whitman W."/>
        </authorList>
    </citation>
    <scope>NUCLEOTIDE SEQUENCE [LARGE SCALE GENOMIC DNA]</scope>
    <source>
        <strain evidence="3 4">USDA 415</strain>
    </source>
</reference>
<feature type="compositionally biased region" description="Basic and acidic residues" evidence="1">
    <location>
        <begin position="24"/>
        <end position="33"/>
    </location>
</feature>
<feature type="region of interest" description="Disordered" evidence="1">
    <location>
        <begin position="23"/>
        <end position="79"/>
    </location>
</feature>
<protein>
    <submittedName>
        <fullName evidence="3">Cell division protein FtsN</fullName>
    </submittedName>
</protein>
<evidence type="ECO:0000313" key="3">
    <source>
        <dbReference type="EMBL" id="MEY9321074.1"/>
    </source>
</evidence>
<evidence type="ECO:0000313" key="4">
    <source>
        <dbReference type="Proteomes" id="UP001565471"/>
    </source>
</evidence>
<accession>A0ABV4FC67</accession>
<dbReference type="EMBL" id="JBGBZA010000002">
    <property type="protein sequence ID" value="MEY9321074.1"/>
    <property type="molecule type" value="Genomic_DNA"/>
</dbReference>
<feature type="signal peptide" evidence="2">
    <location>
        <begin position="1"/>
        <end position="23"/>
    </location>
</feature>
<feature type="compositionally biased region" description="Basic and acidic residues" evidence="1">
    <location>
        <begin position="42"/>
        <end position="79"/>
    </location>
</feature>